<accession>A0A1Y1Z4Z3</accession>
<sequence>MRERRGATRRLSTAAPGLPWFRRESIAAFASRTCRRAYPRTQSKIPSRSARRRPPAHGECLSHTSPPQANTTQHRRRRQSAQQRVLACPGAVNCVPSAPLPIAISPQARSPGLVWLERKDSTGTSGGDVSRLGPSGHRDSTSRQLGSAPLRRRIARSHEPAARPVNAHASCRALSPPCSQPLSPTPNLPMRASPTPFALSYHGSIPLSYYSF</sequence>
<keyword evidence="3" id="KW-1185">Reference proteome</keyword>
<reference evidence="2 3" key="1">
    <citation type="submission" date="2016-07" db="EMBL/GenBank/DDBJ databases">
        <title>Pervasive Adenine N6-methylation of Active Genes in Fungi.</title>
        <authorList>
            <consortium name="DOE Joint Genome Institute"/>
            <person name="Mondo S.J."/>
            <person name="Dannebaum R.O."/>
            <person name="Kuo R.C."/>
            <person name="Labutti K."/>
            <person name="Haridas S."/>
            <person name="Kuo A."/>
            <person name="Salamov A."/>
            <person name="Ahrendt S.R."/>
            <person name="Lipzen A."/>
            <person name="Sullivan W."/>
            <person name="Andreopoulos W.B."/>
            <person name="Clum A."/>
            <person name="Lindquist E."/>
            <person name="Daum C."/>
            <person name="Ramamoorthy G.K."/>
            <person name="Gryganskyi A."/>
            <person name="Culley D."/>
            <person name="Magnuson J.K."/>
            <person name="James T.Y."/>
            <person name="O'Malley M.A."/>
            <person name="Stajich J.E."/>
            <person name="Spatafora J.W."/>
            <person name="Visel A."/>
            <person name="Grigoriev I.V."/>
        </authorList>
    </citation>
    <scope>NUCLEOTIDE SEQUENCE [LARGE SCALE GENOMIC DNA]</scope>
    <source>
        <strain evidence="2 3">CBS 115471</strain>
    </source>
</reference>
<dbReference type="EMBL" id="MCFA01000127">
    <property type="protein sequence ID" value="ORY05276.1"/>
    <property type="molecule type" value="Genomic_DNA"/>
</dbReference>
<evidence type="ECO:0000313" key="3">
    <source>
        <dbReference type="Proteomes" id="UP000193144"/>
    </source>
</evidence>
<dbReference type="AlphaFoldDB" id="A0A1Y1Z4Z3"/>
<protein>
    <submittedName>
        <fullName evidence="2">Uncharacterized protein</fullName>
    </submittedName>
</protein>
<organism evidence="2 3">
    <name type="scientific">Clohesyomyces aquaticus</name>
    <dbReference type="NCBI Taxonomy" id="1231657"/>
    <lineage>
        <taxon>Eukaryota</taxon>
        <taxon>Fungi</taxon>
        <taxon>Dikarya</taxon>
        <taxon>Ascomycota</taxon>
        <taxon>Pezizomycotina</taxon>
        <taxon>Dothideomycetes</taxon>
        <taxon>Pleosporomycetidae</taxon>
        <taxon>Pleosporales</taxon>
        <taxon>Lindgomycetaceae</taxon>
        <taxon>Clohesyomyces</taxon>
    </lineage>
</organism>
<gene>
    <name evidence="2" type="ORF">BCR34DRAFT_46986</name>
</gene>
<dbReference type="Proteomes" id="UP000193144">
    <property type="component" value="Unassembled WGS sequence"/>
</dbReference>
<comment type="caution">
    <text evidence="2">The sequence shown here is derived from an EMBL/GenBank/DDBJ whole genome shotgun (WGS) entry which is preliminary data.</text>
</comment>
<proteinExistence type="predicted"/>
<evidence type="ECO:0000313" key="2">
    <source>
        <dbReference type="EMBL" id="ORY05276.1"/>
    </source>
</evidence>
<evidence type="ECO:0000256" key="1">
    <source>
        <dbReference type="SAM" id="MobiDB-lite"/>
    </source>
</evidence>
<name>A0A1Y1Z4Z3_9PLEO</name>
<feature type="compositionally biased region" description="Polar residues" evidence="1">
    <location>
        <begin position="62"/>
        <end position="72"/>
    </location>
</feature>
<feature type="region of interest" description="Disordered" evidence="1">
    <location>
        <begin position="117"/>
        <end position="150"/>
    </location>
</feature>
<feature type="region of interest" description="Disordered" evidence="1">
    <location>
        <begin position="37"/>
        <end position="81"/>
    </location>
</feature>